<proteinExistence type="predicted"/>
<dbReference type="EMBL" id="BK015941">
    <property type="protein sequence ID" value="DAF86211.1"/>
    <property type="molecule type" value="Genomic_DNA"/>
</dbReference>
<protein>
    <submittedName>
        <fullName evidence="1">Uncharacterized protein</fullName>
    </submittedName>
</protein>
<reference evidence="1" key="1">
    <citation type="journal article" date="2021" name="Proc. Natl. Acad. Sci. U.S.A.">
        <title>A Catalog of Tens of Thousands of Viruses from Human Metagenomes Reveals Hidden Associations with Chronic Diseases.</title>
        <authorList>
            <person name="Tisza M.J."/>
            <person name="Buck C.B."/>
        </authorList>
    </citation>
    <scope>NUCLEOTIDE SEQUENCE</scope>
    <source>
        <strain evidence="1">Ctx254</strain>
    </source>
</reference>
<organism evidence="1">
    <name type="scientific">Siphoviridae sp. ctx254</name>
    <dbReference type="NCBI Taxonomy" id="2825737"/>
    <lineage>
        <taxon>Viruses</taxon>
        <taxon>Duplodnaviria</taxon>
        <taxon>Heunggongvirae</taxon>
        <taxon>Uroviricota</taxon>
        <taxon>Caudoviricetes</taxon>
    </lineage>
</organism>
<name>A0A8S5TVI0_9CAUD</name>
<accession>A0A8S5TVI0</accession>
<evidence type="ECO:0000313" key="1">
    <source>
        <dbReference type="EMBL" id="DAF86211.1"/>
    </source>
</evidence>
<sequence>MKEIAEKSQEAVKYMTVLHSAKKRNMKWDVDVVMSVMQDYDDLCKEIQKLANEN</sequence>